<feature type="chain" id="PRO_5038657062" evidence="1">
    <location>
        <begin position="26"/>
        <end position="436"/>
    </location>
</feature>
<dbReference type="InterPro" id="IPR002372">
    <property type="entry name" value="PQQ_rpt_dom"/>
</dbReference>
<keyword evidence="4" id="KW-1185">Reference proteome</keyword>
<protein>
    <submittedName>
        <fullName evidence="3">PQQ-binding-like beta-propeller repeat protein</fullName>
    </submittedName>
</protein>
<evidence type="ECO:0000259" key="2">
    <source>
        <dbReference type="Pfam" id="PF13360"/>
    </source>
</evidence>
<name>A0A7X6MFC2_9ACTN</name>
<comment type="caution">
    <text evidence="3">The sequence shown here is derived from an EMBL/GenBank/DDBJ whole genome shotgun (WGS) entry which is preliminary data.</text>
</comment>
<dbReference type="Pfam" id="PF13360">
    <property type="entry name" value="PQQ_2"/>
    <property type="match status" value="1"/>
</dbReference>
<dbReference type="RefSeq" id="WP_168444101.1">
    <property type="nucleotide sequence ID" value="NZ_JAAXPG010000022.1"/>
</dbReference>
<dbReference type="PROSITE" id="PS51257">
    <property type="entry name" value="PROKAR_LIPOPROTEIN"/>
    <property type="match status" value="1"/>
</dbReference>
<evidence type="ECO:0000313" key="3">
    <source>
        <dbReference type="EMBL" id="NKZ00252.1"/>
    </source>
</evidence>
<feature type="domain" description="Pyrrolo-quinoline quinone repeat" evidence="2">
    <location>
        <begin position="80"/>
        <end position="270"/>
    </location>
</feature>
<reference evidence="3 4" key="1">
    <citation type="submission" date="2020-04" db="EMBL/GenBank/DDBJ databases">
        <title>MicrobeNet Type strains.</title>
        <authorList>
            <person name="Nicholson A.C."/>
        </authorList>
    </citation>
    <scope>NUCLEOTIDE SEQUENCE [LARGE SCALE GENOMIC DNA]</scope>
    <source>
        <strain evidence="3 4">ATCC 23612</strain>
    </source>
</reference>
<dbReference type="AlphaFoldDB" id="A0A7X6MFC2"/>
<dbReference type="InterPro" id="IPR015943">
    <property type="entry name" value="WD40/YVTN_repeat-like_dom_sf"/>
</dbReference>
<dbReference type="SUPFAM" id="SSF50998">
    <property type="entry name" value="Quinoprotein alcohol dehydrogenase-like"/>
    <property type="match status" value="1"/>
</dbReference>
<dbReference type="InterPro" id="IPR011047">
    <property type="entry name" value="Quinoprotein_ADH-like_sf"/>
</dbReference>
<accession>A0A7X6MFC2</accession>
<proteinExistence type="predicted"/>
<evidence type="ECO:0000313" key="4">
    <source>
        <dbReference type="Proteomes" id="UP000553209"/>
    </source>
</evidence>
<gene>
    <name evidence="3" type="ORF">HGB44_21640</name>
</gene>
<keyword evidence="1" id="KW-0732">Signal</keyword>
<evidence type="ECO:0000256" key="1">
    <source>
        <dbReference type="SAM" id="SignalP"/>
    </source>
</evidence>
<feature type="signal peptide" evidence="1">
    <location>
        <begin position="1"/>
        <end position="25"/>
    </location>
</feature>
<dbReference type="Gene3D" id="2.130.10.10">
    <property type="entry name" value="YVTN repeat-like/Quinoprotein amine dehydrogenase"/>
    <property type="match status" value="1"/>
</dbReference>
<dbReference type="EMBL" id="JAAXPG010000022">
    <property type="protein sequence ID" value="NKZ00252.1"/>
    <property type="molecule type" value="Genomic_DNA"/>
</dbReference>
<dbReference type="Proteomes" id="UP000553209">
    <property type="component" value="Unassembled WGS sequence"/>
</dbReference>
<sequence length="436" mass="46516">MRSKLTGAKALFLAFGISIATSSCSAYQGGDSHVVNEDPHVLALRDSVDRVGWQWSPGGDEEVISVHPLPVGVAVILGDGVVALSGETGEVVWEYRNSEENFTGGISGDGDYLVLEAQVSGGDGYKFMLLDPETGQMEHDILIDIEEVESYSYLFRESGAHIALMSDRVRVVGVAEENGDAVSLSAFSLSGGEEVWSGPGGISCDSGKRLRLSAASSVLVGDVLVVPYTCAEFLSNEEIEEAGEAVGNQEMSVGLLGVGVQDGRELWRLEEEHVGVVNDSYGREFIRLNQGHVSIHSQRLESMVVDVRDGRVVMEGANVLAAAEDMSWTVQTQGRGTYVRMNEKAREVGRVEIDDEGSRDEDYQVAVLERAIVVSGSVGAEENSWATVREWGGGAEEIGSGMDFSDYRVNKVISVPGAVVVSHGGGEGESGLVGLH</sequence>
<organism evidence="3 4">
    <name type="scientific">Nocardiopsis alborubida</name>
    <dbReference type="NCBI Taxonomy" id="146802"/>
    <lineage>
        <taxon>Bacteria</taxon>
        <taxon>Bacillati</taxon>
        <taxon>Actinomycetota</taxon>
        <taxon>Actinomycetes</taxon>
        <taxon>Streptosporangiales</taxon>
        <taxon>Nocardiopsidaceae</taxon>
        <taxon>Nocardiopsis</taxon>
    </lineage>
</organism>